<dbReference type="GO" id="GO:0106300">
    <property type="term" value="P:protein-DNA covalent cross-linking repair"/>
    <property type="evidence" value="ECO:0007669"/>
    <property type="project" value="InterPro"/>
</dbReference>
<dbReference type="Proteomes" id="UP000575469">
    <property type="component" value="Unassembled WGS sequence"/>
</dbReference>
<keyword evidence="6" id="KW-0238">DNA-binding</keyword>
<keyword evidence="5" id="KW-0190">Covalent protein-DNA linkage</keyword>
<dbReference type="SUPFAM" id="SSF143081">
    <property type="entry name" value="BB1717-like"/>
    <property type="match status" value="1"/>
</dbReference>
<evidence type="ECO:0000256" key="4">
    <source>
        <dbReference type="ARBA" id="ARBA00022801"/>
    </source>
</evidence>
<evidence type="ECO:0000256" key="8">
    <source>
        <dbReference type="RuleBase" id="RU364100"/>
    </source>
</evidence>
<dbReference type="GO" id="GO:0016829">
    <property type="term" value="F:lyase activity"/>
    <property type="evidence" value="ECO:0007669"/>
    <property type="project" value="UniProtKB-KW"/>
</dbReference>
<gene>
    <name evidence="10" type="ORF">HGR00_05000</name>
</gene>
<sequence>MCNNYAPTRPESLQALLSLDAVGDYPAETRPDYDAPMIQINQDGRTECVIANFGFAPKEYAREGMPDPVNARVETIGKTPMFAPYWRAGNLCIVPAQEIFEWCYETGKAVRHRIWLKDQPEFGIAGLWRTWPEPGGGSLKTTFVMITVNAEDHALFRRMHKPTNPDGTPKEKRGVVMLRRDQWDDWLTCKDPERARTFLQLYPAELMDDEPAPSASRSIKPKNEKPKARPKQKPPESGDLLGD</sequence>
<keyword evidence="4 8" id="KW-0378">Hydrolase</keyword>
<keyword evidence="3" id="KW-0227">DNA damage</keyword>
<evidence type="ECO:0000256" key="9">
    <source>
        <dbReference type="SAM" id="MobiDB-lite"/>
    </source>
</evidence>
<proteinExistence type="inferred from homology"/>
<evidence type="ECO:0000256" key="7">
    <source>
        <dbReference type="ARBA" id="ARBA00023239"/>
    </source>
</evidence>
<evidence type="ECO:0000313" key="10">
    <source>
        <dbReference type="EMBL" id="NMV37259.1"/>
    </source>
</evidence>
<dbReference type="GO" id="GO:0006508">
    <property type="term" value="P:proteolysis"/>
    <property type="evidence" value="ECO:0007669"/>
    <property type="project" value="UniProtKB-KW"/>
</dbReference>
<dbReference type="AlphaFoldDB" id="A0A848NV86"/>
<comment type="caution">
    <text evidence="10">The sequence shown here is derived from an EMBL/GenBank/DDBJ whole genome shotgun (WGS) entry which is preliminary data.</text>
</comment>
<dbReference type="PANTHER" id="PTHR13604">
    <property type="entry name" value="DC12-RELATED"/>
    <property type="match status" value="1"/>
</dbReference>
<dbReference type="GO" id="GO:0003697">
    <property type="term" value="F:single-stranded DNA binding"/>
    <property type="evidence" value="ECO:0007669"/>
    <property type="project" value="InterPro"/>
</dbReference>
<evidence type="ECO:0000313" key="11">
    <source>
        <dbReference type="Proteomes" id="UP000575469"/>
    </source>
</evidence>
<dbReference type="Pfam" id="PF02586">
    <property type="entry name" value="SRAP"/>
    <property type="match status" value="1"/>
</dbReference>
<keyword evidence="7" id="KW-0456">Lyase</keyword>
<comment type="similarity">
    <text evidence="1 8">Belongs to the SOS response-associated peptidase family.</text>
</comment>
<evidence type="ECO:0000256" key="3">
    <source>
        <dbReference type="ARBA" id="ARBA00022763"/>
    </source>
</evidence>
<evidence type="ECO:0000256" key="1">
    <source>
        <dbReference type="ARBA" id="ARBA00008136"/>
    </source>
</evidence>
<dbReference type="EMBL" id="JABBZM010000003">
    <property type="protein sequence ID" value="NMV37259.1"/>
    <property type="molecule type" value="Genomic_DNA"/>
</dbReference>
<dbReference type="Gene3D" id="3.90.1680.10">
    <property type="entry name" value="SOS response associated peptidase-like"/>
    <property type="match status" value="1"/>
</dbReference>
<dbReference type="InterPro" id="IPR003738">
    <property type="entry name" value="SRAP"/>
</dbReference>
<dbReference type="InterPro" id="IPR036590">
    <property type="entry name" value="SRAP-like"/>
</dbReference>
<dbReference type="GO" id="GO:0008233">
    <property type="term" value="F:peptidase activity"/>
    <property type="evidence" value="ECO:0007669"/>
    <property type="project" value="UniProtKB-KW"/>
</dbReference>
<accession>A0A848NV86</accession>
<dbReference type="PANTHER" id="PTHR13604:SF0">
    <property type="entry name" value="ABASIC SITE PROCESSING PROTEIN HMCES"/>
    <property type="match status" value="1"/>
</dbReference>
<evidence type="ECO:0000256" key="2">
    <source>
        <dbReference type="ARBA" id="ARBA00022670"/>
    </source>
</evidence>
<dbReference type="RefSeq" id="WP_169339443.1">
    <property type="nucleotide sequence ID" value="NZ_JABBZM010000003.1"/>
</dbReference>
<name>A0A848NV86_9RALS</name>
<reference evidence="10 11" key="1">
    <citation type="submission" date="2020-04" db="EMBL/GenBank/DDBJ databases">
        <title>Ralstonia insidiosa genome sequencing and assembly.</title>
        <authorList>
            <person name="Martins R.C.R."/>
            <person name="Perdigao-Neto L.V."/>
            <person name="Levin A.S.S."/>
            <person name="Costa S.F."/>
        </authorList>
    </citation>
    <scope>NUCLEOTIDE SEQUENCE [LARGE SCALE GENOMIC DNA]</scope>
    <source>
        <strain evidence="10 11">5047</strain>
    </source>
</reference>
<dbReference type="EC" id="3.4.-.-" evidence="8"/>
<evidence type="ECO:0000256" key="6">
    <source>
        <dbReference type="ARBA" id="ARBA00023125"/>
    </source>
</evidence>
<evidence type="ECO:0000256" key="5">
    <source>
        <dbReference type="ARBA" id="ARBA00023124"/>
    </source>
</evidence>
<protein>
    <recommendedName>
        <fullName evidence="8">Abasic site processing protein</fullName>
        <ecNumber evidence="8">3.4.-.-</ecNumber>
    </recommendedName>
</protein>
<organism evidence="10 11">
    <name type="scientific">Ralstonia insidiosa</name>
    <dbReference type="NCBI Taxonomy" id="190721"/>
    <lineage>
        <taxon>Bacteria</taxon>
        <taxon>Pseudomonadati</taxon>
        <taxon>Pseudomonadota</taxon>
        <taxon>Betaproteobacteria</taxon>
        <taxon>Burkholderiales</taxon>
        <taxon>Burkholderiaceae</taxon>
        <taxon>Ralstonia</taxon>
    </lineage>
</organism>
<keyword evidence="2 8" id="KW-0645">Protease</keyword>
<feature type="region of interest" description="Disordered" evidence="9">
    <location>
        <begin position="204"/>
        <end position="243"/>
    </location>
</feature>